<dbReference type="STRING" id="329885.A0A4U0VME3"/>
<evidence type="ECO:0000256" key="1">
    <source>
        <dbReference type="ARBA" id="ARBA00006524"/>
    </source>
</evidence>
<protein>
    <submittedName>
        <fullName evidence="4">Uncharacterized protein</fullName>
    </submittedName>
</protein>
<evidence type="ECO:0000256" key="2">
    <source>
        <dbReference type="ARBA" id="ARBA00022552"/>
    </source>
</evidence>
<feature type="region of interest" description="Disordered" evidence="3">
    <location>
        <begin position="522"/>
        <end position="555"/>
    </location>
</feature>
<feature type="compositionally biased region" description="Basic and acidic residues" evidence="3">
    <location>
        <begin position="146"/>
        <end position="163"/>
    </location>
</feature>
<keyword evidence="2" id="KW-0698">rRNA processing</keyword>
<sequence>MASPFSPPVSNRDVQQQQQQHSLHAQKERVRKSAMSKDTPMSREGSTVSDVDSEEEAEEAESSDAEEVSDEEESEPDETALSDDQAQPRLAGFASRDMFEDDTVQAVAGAAMSDGDDDDYAGVEDVSDDEDDDIGESNDFSVLRAAEQDLRDEFERTEQRRNADSMTDGMDTMFLQGDEAFARRLGLQVGPSQQDDLSFSVNLDDDPFVGLQFDDSLYQEMYDDAEKALGMGVGDEDERNPQSREGSAGTKKRVRFQEPHETPSRQSSMSNSDDPNDMYPDLFDAQDDPALRQRFGLDVDLDANFRMDYSDAGSCYDFDGDEERMALAIDDEDSDSDDPAGGFGAESGSEADKSAQSTPRAAERFASPRVDALSSPSTPRTGKGPRLGKFVIDKTKATISSDASGKKINIHPPQNPTEKDKAFWTRVNTVNAARGSTPRASTQYSMRTVAVENLPRRPFTAQSTLGSMFNGNLDILRNNDASGIASDLFPGLIPRSNSLTETLAGDSESETEEVNMQDFIDMDSDESDTDEPTSASTFSIASGPRNSFSSVDTSRNDSLLDHLDQQRGLVGSFRRNQNFAKQVSSLASHPVKRASTLESNALQKGRRAAANIPITPARKKRVSQDLSLTGAGVRKAALMLVLDRRGGVLLPPSPERLQQAFDHGTWYALALWPALHIATTNSWGGPDSADKRDWFAGAVSDLFASQPDTDVEELEEFLLQVMADEFECVVEDGSEVEVAGGIWGLRRGLGGECGGDRLAGFRELEGRWRNRGLMKVEFRVVEDEDEGEDGDEEEWDGFGEDMDVDMTAAEEAVPRLVPALVKKERAEPVVDDDGFTKVVGKKKR</sequence>
<name>A0A4U0VME3_9PEZI</name>
<dbReference type="PANTHER" id="PTHR21250">
    <property type="entry name" value="PRE-RRNA-PROCESSING PROTEIN TSR2 HOMOLOG"/>
    <property type="match status" value="1"/>
</dbReference>
<accession>A0A4U0VME3</accession>
<dbReference type="AlphaFoldDB" id="A0A4U0VME3"/>
<dbReference type="InterPro" id="IPR019398">
    <property type="entry name" value="Pre-rRNA_process_TSR2"/>
</dbReference>
<gene>
    <name evidence="4" type="ORF">B0A54_00264</name>
</gene>
<feature type="compositionally biased region" description="Acidic residues" evidence="3">
    <location>
        <begin position="522"/>
        <end position="531"/>
    </location>
</feature>
<evidence type="ECO:0000313" key="4">
    <source>
        <dbReference type="EMBL" id="TKA49596.1"/>
    </source>
</evidence>
<feature type="region of interest" description="Disordered" evidence="3">
    <location>
        <begin position="1"/>
        <end position="170"/>
    </location>
</feature>
<proteinExistence type="inferred from homology"/>
<feature type="compositionally biased region" description="Polar residues" evidence="3">
    <location>
        <begin position="538"/>
        <end position="553"/>
    </location>
</feature>
<comment type="similarity">
    <text evidence="1">Belongs to the TSR2 family.</text>
</comment>
<feature type="region of interest" description="Disordered" evidence="3">
    <location>
        <begin position="228"/>
        <end position="287"/>
    </location>
</feature>
<dbReference type="OrthoDB" id="5399183at2759"/>
<feature type="region of interest" description="Disordered" evidence="3">
    <location>
        <begin position="323"/>
        <end position="390"/>
    </location>
</feature>
<comment type="caution">
    <text evidence="4">The sequence shown here is derived from an EMBL/GenBank/DDBJ whole genome shotgun (WGS) entry which is preliminary data.</text>
</comment>
<feature type="compositionally biased region" description="Acidic residues" evidence="3">
    <location>
        <begin position="51"/>
        <end position="81"/>
    </location>
</feature>
<dbReference type="Pfam" id="PF10273">
    <property type="entry name" value="WGG"/>
    <property type="match status" value="1"/>
</dbReference>
<reference evidence="4 5" key="1">
    <citation type="submission" date="2017-03" db="EMBL/GenBank/DDBJ databases">
        <title>Genomes of endolithic fungi from Antarctica.</title>
        <authorList>
            <person name="Coleine C."/>
            <person name="Masonjones S."/>
            <person name="Stajich J.E."/>
        </authorList>
    </citation>
    <scope>NUCLEOTIDE SEQUENCE [LARGE SCALE GENOMIC DNA]</scope>
    <source>
        <strain evidence="4 5">CCFEE 5311</strain>
    </source>
</reference>
<dbReference type="EMBL" id="NAJP01000001">
    <property type="protein sequence ID" value="TKA49596.1"/>
    <property type="molecule type" value="Genomic_DNA"/>
</dbReference>
<dbReference type="GO" id="GO:0006364">
    <property type="term" value="P:rRNA processing"/>
    <property type="evidence" value="ECO:0007669"/>
    <property type="project" value="UniProtKB-KW"/>
</dbReference>
<dbReference type="Proteomes" id="UP000310066">
    <property type="component" value="Unassembled WGS sequence"/>
</dbReference>
<organism evidence="4 5">
    <name type="scientific">Friedmanniomyces endolithicus</name>
    <dbReference type="NCBI Taxonomy" id="329885"/>
    <lineage>
        <taxon>Eukaryota</taxon>
        <taxon>Fungi</taxon>
        <taxon>Dikarya</taxon>
        <taxon>Ascomycota</taxon>
        <taxon>Pezizomycotina</taxon>
        <taxon>Dothideomycetes</taxon>
        <taxon>Dothideomycetidae</taxon>
        <taxon>Mycosphaerellales</taxon>
        <taxon>Teratosphaeriaceae</taxon>
        <taxon>Friedmanniomyces</taxon>
    </lineage>
</organism>
<feature type="compositionally biased region" description="Acidic residues" evidence="3">
    <location>
        <begin position="114"/>
        <end position="136"/>
    </location>
</feature>
<evidence type="ECO:0000256" key="3">
    <source>
        <dbReference type="SAM" id="MobiDB-lite"/>
    </source>
</evidence>
<evidence type="ECO:0000313" key="5">
    <source>
        <dbReference type="Proteomes" id="UP000310066"/>
    </source>
</evidence>
<feature type="compositionally biased region" description="Acidic residues" evidence="3">
    <location>
        <begin position="329"/>
        <end position="338"/>
    </location>
</feature>